<evidence type="ECO:0000256" key="1">
    <source>
        <dbReference type="ARBA" id="ARBA00004418"/>
    </source>
</evidence>
<dbReference type="InterPro" id="IPR039424">
    <property type="entry name" value="SBP_5"/>
</dbReference>
<comment type="subcellular location">
    <subcellularLocation>
        <location evidence="1">Periplasm</location>
    </subcellularLocation>
</comment>
<accession>A0ABX0WE62</accession>
<feature type="domain" description="Solute-binding protein family 5" evidence="5">
    <location>
        <begin position="90"/>
        <end position="442"/>
    </location>
</feature>
<evidence type="ECO:0000313" key="6">
    <source>
        <dbReference type="EMBL" id="NIZ63035.1"/>
    </source>
</evidence>
<reference evidence="6 7" key="1">
    <citation type="submission" date="2018-05" db="EMBL/GenBank/DDBJ databases">
        <authorList>
            <person name="Zhang Y.-J."/>
        </authorList>
    </citation>
    <scope>NUCLEOTIDE SEQUENCE [LARGE SCALE GENOMIC DNA]</scope>
    <source>
        <strain evidence="6 7">CY04</strain>
    </source>
</reference>
<dbReference type="Gene3D" id="3.10.105.10">
    <property type="entry name" value="Dipeptide-binding Protein, Domain 3"/>
    <property type="match status" value="1"/>
</dbReference>
<protein>
    <submittedName>
        <fullName evidence="6">Peptide ABC transporter substrate-binding protein</fullName>
    </submittedName>
</protein>
<dbReference type="CDD" id="cd08503">
    <property type="entry name" value="PBP2_NikA_DppA_OppA_like_17"/>
    <property type="match status" value="1"/>
</dbReference>
<dbReference type="Gene3D" id="3.40.190.10">
    <property type="entry name" value="Periplasmic binding protein-like II"/>
    <property type="match status" value="1"/>
</dbReference>
<gene>
    <name evidence="6" type="ORF">DL239_18885</name>
</gene>
<keyword evidence="4" id="KW-0732">Signal</keyword>
<keyword evidence="7" id="KW-1185">Reference proteome</keyword>
<dbReference type="EMBL" id="QHLQ01000026">
    <property type="protein sequence ID" value="NIZ63035.1"/>
    <property type="molecule type" value="Genomic_DNA"/>
</dbReference>
<dbReference type="Gene3D" id="3.90.76.10">
    <property type="entry name" value="Dipeptide-binding Protein, Domain 1"/>
    <property type="match status" value="1"/>
</dbReference>
<dbReference type="PROSITE" id="PS51318">
    <property type="entry name" value="TAT"/>
    <property type="match status" value="1"/>
</dbReference>
<evidence type="ECO:0000256" key="3">
    <source>
        <dbReference type="ARBA" id="ARBA00022448"/>
    </source>
</evidence>
<proteinExistence type="inferred from homology"/>
<evidence type="ECO:0000259" key="5">
    <source>
        <dbReference type="Pfam" id="PF00496"/>
    </source>
</evidence>
<comment type="similarity">
    <text evidence="2">Belongs to the bacterial solute-binding protein 5 family.</text>
</comment>
<dbReference type="PANTHER" id="PTHR30290:SF10">
    <property type="entry name" value="PERIPLASMIC OLIGOPEPTIDE-BINDING PROTEIN-RELATED"/>
    <property type="match status" value="1"/>
</dbReference>
<dbReference type="InterPro" id="IPR030678">
    <property type="entry name" value="Peptide/Ni-bd"/>
</dbReference>
<comment type="caution">
    <text evidence="6">The sequence shown here is derived from an EMBL/GenBank/DDBJ whole genome shotgun (WGS) entry which is preliminary data.</text>
</comment>
<dbReference type="InterPro" id="IPR006311">
    <property type="entry name" value="TAT_signal"/>
</dbReference>
<evidence type="ECO:0000256" key="2">
    <source>
        <dbReference type="ARBA" id="ARBA00005695"/>
    </source>
</evidence>
<sequence>MTNSINRSAGLSRRSVLRGATALGAAALILPAGMRAASAEPKKGGILRIGMGHGSTSDSLDPGSWDNAYSQVFATSRHNYLTEIDADGALQPEIAESWEASADAATWTFKIRQGVTFHSGKALDAEDVIASINYHRGEDSKSAAKPIVDGITDIKSEGSHTVVVTLDAGNADFPFIMSDYHIAMLPAKDGAIDPTTTDGCGPYVVDHFEAGVEAKMTRNPNYWKSDRAHFDGIELLPIVDGAARQNALISGQVDVIDRVDLNTVHLLKRAPNINVLSVTGSQHYVFPMDSRAAPFSDNNVRMAMKHAIDREELVEKILNGYGSVGNDHPISTANRFHAGDAIEQRTYDADKAKWYLKQAGMDSIDLELSVSDAAFGGAVDAGVLMSEKSAAAGINLKVTREPSDGYWSNVWMKKPFVASYWGGRPTEDWMFSTAYKSGVNWNESFWENARFDELLAAARSELDNDKRREMYVEMQGLVRDEGSTVIPMFASYVMAHTNAVATPEKVAPNWTMDGFRIAERWWFA</sequence>
<evidence type="ECO:0000256" key="4">
    <source>
        <dbReference type="ARBA" id="ARBA00022729"/>
    </source>
</evidence>
<dbReference type="SUPFAM" id="SSF53850">
    <property type="entry name" value="Periplasmic binding protein-like II"/>
    <property type="match status" value="1"/>
</dbReference>
<dbReference type="PIRSF" id="PIRSF002741">
    <property type="entry name" value="MppA"/>
    <property type="match status" value="1"/>
</dbReference>
<dbReference type="InterPro" id="IPR000914">
    <property type="entry name" value="SBP_5_dom"/>
</dbReference>
<organism evidence="6 7">
    <name type="scientific">Parasedimentitalea denitrificans</name>
    <dbReference type="NCBI Taxonomy" id="2211118"/>
    <lineage>
        <taxon>Bacteria</taxon>
        <taxon>Pseudomonadati</taxon>
        <taxon>Pseudomonadota</taxon>
        <taxon>Alphaproteobacteria</taxon>
        <taxon>Rhodobacterales</taxon>
        <taxon>Paracoccaceae</taxon>
        <taxon>Parasedimentitalea</taxon>
    </lineage>
</organism>
<evidence type="ECO:0000313" key="7">
    <source>
        <dbReference type="Proteomes" id="UP001429564"/>
    </source>
</evidence>
<dbReference type="RefSeq" id="WP_167685644.1">
    <property type="nucleotide sequence ID" value="NZ_QHLQ01000026.1"/>
</dbReference>
<dbReference type="Proteomes" id="UP001429564">
    <property type="component" value="Unassembled WGS sequence"/>
</dbReference>
<name>A0ABX0WE62_9RHOB</name>
<dbReference type="PANTHER" id="PTHR30290">
    <property type="entry name" value="PERIPLASMIC BINDING COMPONENT OF ABC TRANSPORTER"/>
    <property type="match status" value="1"/>
</dbReference>
<keyword evidence="3" id="KW-0813">Transport</keyword>
<dbReference type="Pfam" id="PF00496">
    <property type="entry name" value="SBP_bac_5"/>
    <property type="match status" value="1"/>
</dbReference>